<feature type="transmembrane region" description="Helical" evidence="1">
    <location>
        <begin position="132"/>
        <end position="154"/>
    </location>
</feature>
<accession>A0ABV6LSM4</accession>
<organism evidence="3 4">
    <name type="scientific">Pontibacillus salicampi</name>
    <dbReference type="NCBI Taxonomy" id="1449801"/>
    <lineage>
        <taxon>Bacteria</taxon>
        <taxon>Bacillati</taxon>
        <taxon>Bacillota</taxon>
        <taxon>Bacilli</taxon>
        <taxon>Bacillales</taxon>
        <taxon>Bacillaceae</taxon>
        <taxon>Pontibacillus</taxon>
    </lineage>
</organism>
<sequence length="160" mass="18333">MSVKKLAYWLLPVAWMGMLFYSSSTPYQEQTLKPFLASYMDLSFLKPLLHPIVFTYHHTIVSVEQLGVEGFVEFFIRKGAHLGSFFILFGLFYIALHKGTASEKKRLWSLLLTISYAVIDEMHQGFTPNRTPYYGDVIIDTAGALLALLLVTTFRNKKQK</sequence>
<keyword evidence="1" id="KW-0812">Transmembrane</keyword>
<dbReference type="InterPro" id="IPR006976">
    <property type="entry name" value="VanZ-like"/>
</dbReference>
<comment type="caution">
    <text evidence="3">The sequence shown here is derived from an EMBL/GenBank/DDBJ whole genome shotgun (WGS) entry which is preliminary data.</text>
</comment>
<evidence type="ECO:0000259" key="2">
    <source>
        <dbReference type="Pfam" id="PF04892"/>
    </source>
</evidence>
<evidence type="ECO:0000256" key="1">
    <source>
        <dbReference type="SAM" id="Phobius"/>
    </source>
</evidence>
<evidence type="ECO:0000313" key="4">
    <source>
        <dbReference type="Proteomes" id="UP001589836"/>
    </source>
</evidence>
<feature type="transmembrane region" description="Helical" evidence="1">
    <location>
        <begin position="74"/>
        <end position="95"/>
    </location>
</feature>
<dbReference type="InterPro" id="IPR016747">
    <property type="entry name" value="Phosphotransbutyrylase"/>
</dbReference>
<evidence type="ECO:0000313" key="3">
    <source>
        <dbReference type="EMBL" id="MFC0525398.1"/>
    </source>
</evidence>
<dbReference type="Pfam" id="PF04892">
    <property type="entry name" value="VanZ"/>
    <property type="match status" value="1"/>
</dbReference>
<reference evidence="3 4" key="1">
    <citation type="submission" date="2024-09" db="EMBL/GenBank/DDBJ databases">
        <authorList>
            <person name="Sun Q."/>
            <person name="Mori K."/>
        </authorList>
    </citation>
    <scope>NUCLEOTIDE SEQUENCE [LARGE SCALE GENOMIC DNA]</scope>
    <source>
        <strain evidence="3 4">NCAIM B.02529</strain>
    </source>
</reference>
<keyword evidence="1" id="KW-0472">Membrane</keyword>
<name>A0ABV6LSM4_9BACI</name>
<feature type="domain" description="VanZ-like" evidence="2">
    <location>
        <begin position="9"/>
        <end position="154"/>
    </location>
</feature>
<gene>
    <name evidence="3" type="ORF">ACFFGV_17580</name>
</gene>
<feature type="transmembrane region" description="Helical" evidence="1">
    <location>
        <begin position="35"/>
        <end position="54"/>
    </location>
</feature>
<proteinExistence type="predicted"/>
<dbReference type="RefSeq" id="WP_377350625.1">
    <property type="nucleotide sequence ID" value="NZ_JBHLTP010000013.1"/>
</dbReference>
<dbReference type="Proteomes" id="UP001589836">
    <property type="component" value="Unassembled WGS sequence"/>
</dbReference>
<protein>
    <submittedName>
        <fullName evidence="3">VanZ family protein</fullName>
    </submittedName>
</protein>
<keyword evidence="1" id="KW-1133">Transmembrane helix</keyword>
<keyword evidence="4" id="KW-1185">Reference proteome</keyword>
<dbReference type="PIRSF" id="PIRSF019083">
    <property type="entry name" value="UCP019083_VanZ"/>
    <property type="match status" value="1"/>
</dbReference>
<dbReference type="EMBL" id="JBHLTP010000013">
    <property type="protein sequence ID" value="MFC0525398.1"/>
    <property type="molecule type" value="Genomic_DNA"/>
</dbReference>
<dbReference type="NCBIfam" id="NF037970">
    <property type="entry name" value="vanZ_1"/>
    <property type="match status" value="1"/>
</dbReference>
<feature type="transmembrane region" description="Helical" evidence="1">
    <location>
        <begin position="6"/>
        <end position="23"/>
    </location>
</feature>